<organism evidence="2">
    <name type="scientific">Salvia splendens</name>
    <name type="common">Scarlet sage</name>
    <dbReference type="NCBI Taxonomy" id="180675"/>
    <lineage>
        <taxon>Eukaryota</taxon>
        <taxon>Viridiplantae</taxon>
        <taxon>Streptophyta</taxon>
        <taxon>Embryophyta</taxon>
        <taxon>Tracheophyta</taxon>
        <taxon>Spermatophyta</taxon>
        <taxon>Magnoliopsida</taxon>
        <taxon>eudicotyledons</taxon>
        <taxon>Gunneridae</taxon>
        <taxon>Pentapetalae</taxon>
        <taxon>asterids</taxon>
        <taxon>lamiids</taxon>
        <taxon>Lamiales</taxon>
        <taxon>Lamiaceae</taxon>
        <taxon>Nepetoideae</taxon>
        <taxon>Mentheae</taxon>
        <taxon>Salviinae</taxon>
        <taxon>Salvia</taxon>
        <taxon>Salvia subgen. Calosphace</taxon>
        <taxon>core Calosphace</taxon>
    </lineage>
</organism>
<protein>
    <recommendedName>
        <fullName evidence="4">Aspartate racemase</fullName>
    </recommendedName>
</protein>
<dbReference type="Pfam" id="PF01177">
    <property type="entry name" value="Asp_Glu_race"/>
    <property type="match status" value="1"/>
</dbReference>
<reference evidence="2" key="2">
    <citation type="submission" date="2020-08" db="EMBL/GenBank/DDBJ databases">
        <title>Plant Genome Project.</title>
        <authorList>
            <person name="Zhang R.-G."/>
        </authorList>
    </citation>
    <scope>NUCLEOTIDE SEQUENCE</scope>
    <source>
        <strain evidence="2">Huo1</strain>
        <tissue evidence="2">Leaf</tissue>
    </source>
</reference>
<dbReference type="OrthoDB" id="187836at2759"/>
<dbReference type="Gene3D" id="3.40.50.1860">
    <property type="match status" value="2"/>
</dbReference>
<evidence type="ECO:0000313" key="2">
    <source>
        <dbReference type="EMBL" id="KAG6426099.1"/>
    </source>
</evidence>
<proteinExistence type="predicted"/>
<keyword evidence="3" id="KW-1185">Reference proteome</keyword>
<evidence type="ECO:0000313" key="3">
    <source>
        <dbReference type="Proteomes" id="UP000298416"/>
    </source>
</evidence>
<gene>
    <name evidence="2" type="ORF">SASPL_110313</name>
</gene>
<dbReference type="GO" id="GO:0047661">
    <property type="term" value="F:amino-acid racemase activity"/>
    <property type="evidence" value="ECO:0007669"/>
    <property type="project" value="InterPro"/>
</dbReference>
<comment type="caution">
    <text evidence="2">The sequence shown here is derived from an EMBL/GenBank/DDBJ whole genome shotgun (WGS) entry which is preliminary data.</text>
</comment>
<keyword evidence="1" id="KW-0413">Isomerase</keyword>
<dbReference type="EMBL" id="PNBA02000004">
    <property type="protein sequence ID" value="KAG6426099.1"/>
    <property type="molecule type" value="Genomic_DNA"/>
</dbReference>
<name>A0A8X8Y7H3_SALSN</name>
<dbReference type="PANTHER" id="PTHR21198:SF7">
    <property type="entry name" value="ASPARTATE-GLUTAMATE RACEMASE FAMILY"/>
    <property type="match status" value="1"/>
</dbReference>
<dbReference type="Proteomes" id="UP000298416">
    <property type="component" value="Unassembled WGS sequence"/>
</dbReference>
<dbReference type="PANTHER" id="PTHR21198">
    <property type="entry name" value="GLUTAMATE RACEMASE"/>
    <property type="match status" value="1"/>
</dbReference>
<dbReference type="SUPFAM" id="SSF53681">
    <property type="entry name" value="Aspartate/glutamate racemase"/>
    <property type="match status" value="2"/>
</dbReference>
<dbReference type="InterPro" id="IPR001920">
    <property type="entry name" value="Asp/Glu_race"/>
</dbReference>
<dbReference type="AlphaFoldDB" id="A0A8X8Y7H3"/>
<evidence type="ECO:0000256" key="1">
    <source>
        <dbReference type="ARBA" id="ARBA00023235"/>
    </source>
</evidence>
<dbReference type="InterPro" id="IPR015942">
    <property type="entry name" value="Asp/Glu/hydantoin_racemase"/>
</dbReference>
<sequence length="298" mass="33627">MLFFQSFVCSPCNRCFISRDMMQRKGQRNRATVRLTASVIHHGRALSDPANVVGILGGDYSLIFAKKLIDHERELPFVLCMEPALVNQLLSLQKGSLHCLSGEPEEVCIDDHWLIVEKLRRKRVILEKCGVCCIVMPCHLLQCWHDEIEEGCSVPFIHMGESVAEELKEAKMRPIEAGSALTIGLLATSNLLVTRMYQQKLENEGFEVLIPDTNTLKHIVIPAVQALSQKDFVGATNLLRISPHILLVRAVNRVVLASDEFRELLPSDDPLWRKCIDPMDALAFSTVKYAQSVERRIK</sequence>
<accession>A0A8X8Y7H3</accession>
<reference evidence="2" key="1">
    <citation type="submission" date="2018-01" db="EMBL/GenBank/DDBJ databases">
        <authorList>
            <person name="Mao J.F."/>
        </authorList>
    </citation>
    <scope>NUCLEOTIDE SEQUENCE</scope>
    <source>
        <strain evidence="2">Huo1</strain>
        <tissue evidence="2">Leaf</tissue>
    </source>
</reference>
<evidence type="ECO:0008006" key="4">
    <source>
        <dbReference type="Google" id="ProtNLM"/>
    </source>
</evidence>